<accession>A0A1Q9F0C8</accession>
<evidence type="ECO:0000313" key="2">
    <source>
        <dbReference type="Proteomes" id="UP000186817"/>
    </source>
</evidence>
<evidence type="ECO:0008006" key="3">
    <source>
        <dbReference type="Google" id="ProtNLM"/>
    </source>
</evidence>
<dbReference type="OrthoDB" id="422842at2759"/>
<keyword evidence="2" id="KW-1185">Reference proteome</keyword>
<comment type="caution">
    <text evidence="1">The sequence shown here is derived from an EMBL/GenBank/DDBJ whole genome shotgun (WGS) entry which is preliminary data.</text>
</comment>
<protein>
    <recommendedName>
        <fullName evidence="3">ISXO2-like transposase domain-containing protein</fullName>
    </recommendedName>
</protein>
<dbReference type="EMBL" id="LSRX01000033">
    <property type="protein sequence ID" value="OLQ13109.1"/>
    <property type="molecule type" value="Genomic_DNA"/>
</dbReference>
<dbReference type="Proteomes" id="UP000186817">
    <property type="component" value="Unassembled WGS sequence"/>
</dbReference>
<sequence>MTIRGLNQVRKHYVEETQKTMTFKYSNKNKKWMDVEVDEATFDKHLVPLEDAKGRASDTGMKWEQWVGLVSRGKPESLVLVRLKPQITKRRAPGPGAIRKAEWKPIANRWLQDTCVILHSDSARSYKSKISGVLHDAVVHQKKKVKINGKWVWKLPKYVTMKTHKLPSGRKIKTKAGTQVIDRAWRFLKDRVKVNQNSKSDSANIRAKIRSAQYEYWCRGKDMWSCTGNLLTWHMSKIVQKP</sequence>
<reference evidence="1 2" key="1">
    <citation type="submission" date="2016-02" db="EMBL/GenBank/DDBJ databases">
        <title>Genome analysis of coral dinoflagellate symbionts highlights evolutionary adaptations to a symbiotic lifestyle.</title>
        <authorList>
            <person name="Aranda M."/>
            <person name="Li Y."/>
            <person name="Liew Y.J."/>
            <person name="Baumgarten S."/>
            <person name="Simakov O."/>
            <person name="Wilson M."/>
            <person name="Piel J."/>
            <person name="Ashoor H."/>
            <person name="Bougouffa S."/>
            <person name="Bajic V.B."/>
            <person name="Ryu T."/>
            <person name="Ravasi T."/>
            <person name="Bayer T."/>
            <person name="Micklem G."/>
            <person name="Kim H."/>
            <person name="Bhak J."/>
            <person name="Lajeunesse T.C."/>
            <person name="Voolstra C.R."/>
        </authorList>
    </citation>
    <scope>NUCLEOTIDE SEQUENCE [LARGE SCALE GENOMIC DNA]</scope>
    <source>
        <strain evidence="1 2">CCMP2467</strain>
    </source>
</reference>
<gene>
    <name evidence="1" type="ORF">AK812_SmicGene2969</name>
</gene>
<proteinExistence type="predicted"/>
<dbReference type="AlphaFoldDB" id="A0A1Q9F0C8"/>
<name>A0A1Q9F0C8_SYMMI</name>
<organism evidence="1 2">
    <name type="scientific">Symbiodinium microadriaticum</name>
    <name type="common">Dinoflagellate</name>
    <name type="synonym">Zooxanthella microadriatica</name>
    <dbReference type="NCBI Taxonomy" id="2951"/>
    <lineage>
        <taxon>Eukaryota</taxon>
        <taxon>Sar</taxon>
        <taxon>Alveolata</taxon>
        <taxon>Dinophyceae</taxon>
        <taxon>Suessiales</taxon>
        <taxon>Symbiodiniaceae</taxon>
        <taxon>Symbiodinium</taxon>
    </lineage>
</organism>
<evidence type="ECO:0000313" key="1">
    <source>
        <dbReference type="EMBL" id="OLQ13109.1"/>
    </source>
</evidence>